<sequence length="115" mass="12306">MHSTSELHIASAASLGHRIPKRLKTHTVVTLAAKHAMNSQSIAQRRSPSSNPNPSKLRLAEYCGSWYSVIDTEAPIFLGPSKPSGPSSYCVGRPSGGLNCKETAAKERVDCISLC</sequence>
<dbReference type="EMBL" id="WIGN01000281">
    <property type="protein sequence ID" value="KAF6802211.1"/>
    <property type="molecule type" value="Genomic_DNA"/>
</dbReference>
<proteinExistence type="predicted"/>
<keyword evidence="2" id="KW-1185">Reference proteome</keyword>
<reference evidence="1 2" key="1">
    <citation type="journal article" date="2020" name="Phytopathology">
        <title>Genome Sequence Resources of Colletotrichum truncatum, C. plurivorum, C. musicola, and C. sojae: Four Species Pathogenic to Soybean (Glycine max).</title>
        <authorList>
            <person name="Rogerio F."/>
            <person name="Boufleur T.R."/>
            <person name="Ciampi-Guillardi M."/>
            <person name="Sukno S.A."/>
            <person name="Thon M.R."/>
            <person name="Massola Junior N.S."/>
            <person name="Baroncelli R."/>
        </authorList>
    </citation>
    <scope>NUCLEOTIDE SEQUENCE [LARGE SCALE GENOMIC DNA]</scope>
    <source>
        <strain evidence="1 2">LFN0009</strain>
    </source>
</reference>
<dbReference type="Proteomes" id="UP000652219">
    <property type="component" value="Unassembled WGS sequence"/>
</dbReference>
<accession>A0A8H6IXE5</accession>
<evidence type="ECO:0000313" key="1">
    <source>
        <dbReference type="EMBL" id="KAF6802211.1"/>
    </source>
</evidence>
<gene>
    <name evidence="1" type="ORF">CSOJ01_11752</name>
</gene>
<comment type="caution">
    <text evidence="1">The sequence shown here is derived from an EMBL/GenBank/DDBJ whole genome shotgun (WGS) entry which is preliminary data.</text>
</comment>
<name>A0A8H6IXE5_9PEZI</name>
<evidence type="ECO:0000313" key="2">
    <source>
        <dbReference type="Proteomes" id="UP000652219"/>
    </source>
</evidence>
<organism evidence="1 2">
    <name type="scientific">Colletotrichum sojae</name>
    <dbReference type="NCBI Taxonomy" id="2175907"/>
    <lineage>
        <taxon>Eukaryota</taxon>
        <taxon>Fungi</taxon>
        <taxon>Dikarya</taxon>
        <taxon>Ascomycota</taxon>
        <taxon>Pezizomycotina</taxon>
        <taxon>Sordariomycetes</taxon>
        <taxon>Hypocreomycetidae</taxon>
        <taxon>Glomerellales</taxon>
        <taxon>Glomerellaceae</taxon>
        <taxon>Colletotrichum</taxon>
        <taxon>Colletotrichum orchidearum species complex</taxon>
    </lineage>
</organism>
<protein>
    <submittedName>
        <fullName evidence="1">Uncharacterized protein</fullName>
    </submittedName>
</protein>
<dbReference type="AlphaFoldDB" id="A0A8H6IXE5"/>